<organism evidence="1 2">
    <name type="scientific">Nonomuraea rhodomycinica</name>
    <dbReference type="NCBI Taxonomy" id="1712872"/>
    <lineage>
        <taxon>Bacteria</taxon>
        <taxon>Bacillati</taxon>
        <taxon>Actinomycetota</taxon>
        <taxon>Actinomycetes</taxon>
        <taxon>Streptosporangiales</taxon>
        <taxon>Streptosporangiaceae</taxon>
        <taxon>Nonomuraea</taxon>
    </lineage>
</organism>
<protein>
    <submittedName>
        <fullName evidence="1">Uncharacterized protein</fullName>
    </submittedName>
</protein>
<dbReference type="RefSeq" id="WP_175605024.1">
    <property type="nucleotide sequence ID" value="NZ_JABWGO010000012.1"/>
</dbReference>
<accession>A0A7Y6IWD6</accession>
<evidence type="ECO:0000313" key="2">
    <source>
        <dbReference type="Proteomes" id="UP000546126"/>
    </source>
</evidence>
<reference evidence="1 2" key="1">
    <citation type="submission" date="2020-06" db="EMBL/GenBank/DDBJ databases">
        <authorList>
            <person name="Chanama M."/>
        </authorList>
    </citation>
    <scope>NUCLEOTIDE SEQUENCE [LARGE SCALE GENOMIC DNA]</scope>
    <source>
        <strain evidence="1 2">TBRC6557</strain>
    </source>
</reference>
<comment type="caution">
    <text evidence="1">The sequence shown here is derived from an EMBL/GenBank/DDBJ whole genome shotgun (WGS) entry which is preliminary data.</text>
</comment>
<evidence type="ECO:0000313" key="1">
    <source>
        <dbReference type="EMBL" id="NUW45565.1"/>
    </source>
</evidence>
<name>A0A7Y6IWD6_9ACTN</name>
<sequence length="115" mass="12725">MVDRDPMAEAAALAETLRETIANLDARIEERACAIAAEQGHAGGDLFAPVRKSLEQAGEAMRRELMEKVGDAPGAREFIAGLPAAHWTYSATDLFFEIWQHKQRQLLASSRPHLR</sequence>
<dbReference type="AlphaFoldDB" id="A0A7Y6IWD6"/>
<proteinExistence type="predicted"/>
<dbReference type="Proteomes" id="UP000546126">
    <property type="component" value="Unassembled WGS sequence"/>
</dbReference>
<gene>
    <name evidence="1" type="ORF">HT134_36435</name>
</gene>
<keyword evidence="2" id="KW-1185">Reference proteome</keyword>
<dbReference type="EMBL" id="JABWGO010000012">
    <property type="protein sequence ID" value="NUW45565.1"/>
    <property type="molecule type" value="Genomic_DNA"/>
</dbReference>